<sequence length="66" mass="7582">LFTMSMDYLPIQASAVPCEHIFSLSAEMDTKRCNHIKPELMEALQMLKCTLKKDRLDFTTGWTTAE</sequence>
<protein>
    <recommendedName>
        <fullName evidence="3">HAT C-terminal dimerisation domain-containing protein</fullName>
    </recommendedName>
</protein>
<name>A0A9P5ZNP9_PLEER</name>
<feature type="non-terminal residue" evidence="1">
    <location>
        <position position="1"/>
    </location>
</feature>
<keyword evidence="2" id="KW-1185">Reference proteome</keyword>
<dbReference type="OrthoDB" id="3262464at2759"/>
<gene>
    <name evidence="1" type="ORF">BDN71DRAFT_1347208</name>
</gene>
<feature type="non-terminal residue" evidence="1">
    <location>
        <position position="66"/>
    </location>
</feature>
<accession>A0A9P5ZNP9</accession>
<organism evidence="1 2">
    <name type="scientific">Pleurotus eryngii</name>
    <name type="common">Boletus of the steppes</name>
    <dbReference type="NCBI Taxonomy" id="5323"/>
    <lineage>
        <taxon>Eukaryota</taxon>
        <taxon>Fungi</taxon>
        <taxon>Dikarya</taxon>
        <taxon>Basidiomycota</taxon>
        <taxon>Agaricomycotina</taxon>
        <taxon>Agaricomycetes</taxon>
        <taxon>Agaricomycetidae</taxon>
        <taxon>Agaricales</taxon>
        <taxon>Pleurotineae</taxon>
        <taxon>Pleurotaceae</taxon>
        <taxon>Pleurotus</taxon>
    </lineage>
</organism>
<evidence type="ECO:0000313" key="1">
    <source>
        <dbReference type="EMBL" id="KAF9489960.1"/>
    </source>
</evidence>
<dbReference type="SUPFAM" id="SSF53098">
    <property type="entry name" value="Ribonuclease H-like"/>
    <property type="match status" value="1"/>
</dbReference>
<dbReference type="Proteomes" id="UP000807025">
    <property type="component" value="Unassembled WGS sequence"/>
</dbReference>
<dbReference type="EMBL" id="MU154653">
    <property type="protein sequence ID" value="KAF9489960.1"/>
    <property type="molecule type" value="Genomic_DNA"/>
</dbReference>
<evidence type="ECO:0008006" key="3">
    <source>
        <dbReference type="Google" id="ProtNLM"/>
    </source>
</evidence>
<comment type="caution">
    <text evidence="1">The sequence shown here is derived from an EMBL/GenBank/DDBJ whole genome shotgun (WGS) entry which is preliminary data.</text>
</comment>
<reference evidence="1" key="1">
    <citation type="submission" date="2020-11" db="EMBL/GenBank/DDBJ databases">
        <authorList>
            <consortium name="DOE Joint Genome Institute"/>
            <person name="Ahrendt S."/>
            <person name="Riley R."/>
            <person name="Andreopoulos W."/>
            <person name="Labutti K."/>
            <person name="Pangilinan J."/>
            <person name="Ruiz-Duenas F.J."/>
            <person name="Barrasa J.M."/>
            <person name="Sanchez-Garcia M."/>
            <person name="Camarero S."/>
            <person name="Miyauchi S."/>
            <person name="Serrano A."/>
            <person name="Linde D."/>
            <person name="Babiker R."/>
            <person name="Drula E."/>
            <person name="Ayuso-Fernandez I."/>
            <person name="Pacheco R."/>
            <person name="Padilla G."/>
            <person name="Ferreira P."/>
            <person name="Barriuso J."/>
            <person name="Kellner H."/>
            <person name="Castanera R."/>
            <person name="Alfaro M."/>
            <person name="Ramirez L."/>
            <person name="Pisabarro A.G."/>
            <person name="Kuo A."/>
            <person name="Tritt A."/>
            <person name="Lipzen A."/>
            <person name="He G."/>
            <person name="Yan M."/>
            <person name="Ng V."/>
            <person name="Cullen D."/>
            <person name="Martin F."/>
            <person name="Rosso M.-N."/>
            <person name="Henrissat B."/>
            <person name="Hibbett D."/>
            <person name="Martinez A.T."/>
            <person name="Grigoriev I.V."/>
        </authorList>
    </citation>
    <scope>NUCLEOTIDE SEQUENCE</scope>
    <source>
        <strain evidence="1">ATCC 90797</strain>
    </source>
</reference>
<proteinExistence type="predicted"/>
<dbReference type="InterPro" id="IPR012337">
    <property type="entry name" value="RNaseH-like_sf"/>
</dbReference>
<evidence type="ECO:0000313" key="2">
    <source>
        <dbReference type="Proteomes" id="UP000807025"/>
    </source>
</evidence>
<dbReference type="AlphaFoldDB" id="A0A9P5ZNP9"/>